<dbReference type="Gene3D" id="1.10.10.60">
    <property type="entry name" value="Homeodomain-like"/>
    <property type="match status" value="1"/>
</dbReference>
<feature type="domain" description="HTH tetR-type" evidence="2">
    <location>
        <begin position="8"/>
        <end position="68"/>
    </location>
</feature>
<dbReference type="GO" id="GO:0003677">
    <property type="term" value="F:DNA binding"/>
    <property type="evidence" value="ECO:0007669"/>
    <property type="project" value="UniProtKB-KW"/>
</dbReference>
<evidence type="ECO:0000313" key="3">
    <source>
        <dbReference type="EMBL" id="CAB4589549.1"/>
    </source>
</evidence>
<name>A0A6J6FPB8_9ZZZZ</name>
<evidence type="ECO:0000259" key="2">
    <source>
        <dbReference type="PROSITE" id="PS50977"/>
    </source>
</evidence>
<sequence length="215" mass="24119">MTARARPSLSRELIAEAAYRLTRDEPTTPLTLTRLGAELGADPTALYRHYRSREELLLDVFDRTYADVLARFRPSADWRESLHAVAVAMRDGLLERPALVAEVGYRFTGGLREREAIEVTRRLFEQAGLDPVEATNQVRVYGEMMLAHVAMSAATITASAEVQAHELELGRNAYGTEASDMAAYEREVFDLLFGTYVDGLEVRARAAKRNRRRAS</sequence>
<reference evidence="3" key="1">
    <citation type="submission" date="2020-05" db="EMBL/GenBank/DDBJ databases">
        <authorList>
            <person name="Chiriac C."/>
            <person name="Salcher M."/>
            <person name="Ghai R."/>
            <person name="Kavagutti S V."/>
        </authorList>
    </citation>
    <scope>NUCLEOTIDE SEQUENCE</scope>
</reference>
<dbReference type="Gene3D" id="1.10.357.10">
    <property type="entry name" value="Tetracycline Repressor, domain 2"/>
    <property type="match status" value="1"/>
</dbReference>
<dbReference type="InterPro" id="IPR001647">
    <property type="entry name" value="HTH_TetR"/>
</dbReference>
<dbReference type="InterPro" id="IPR036271">
    <property type="entry name" value="Tet_transcr_reg_TetR-rel_C_sf"/>
</dbReference>
<proteinExistence type="predicted"/>
<dbReference type="SUPFAM" id="SSF46689">
    <property type="entry name" value="Homeodomain-like"/>
    <property type="match status" value="1"/>
</dbReference>
<dbReference type="InterPro" id="IPR009057">
    <property type="entry name" value="Homeodomain-like_sf"/>
</dbReference>
<accession>A0A6J6FPB8</accession>
<dbReference type="PROSITE" id="PS50977">
    <property type="entry name" value="HTH_TETR_2"/>
    <property type="match status" value="1"/>
</dbReference>
<evidence type="ECO:0000256" key="1">
    <source>
        <dbReference type="ARBA" id="ARBA00023125"/>
    </source>
</evidence>
<gene>
    <name evidence="3" type="ORF">UFOPK1493_03668</name>
</gene>
<organism evidence="3">
    <name type="scientific">freshwater metagenome</name>
    <dbReference type="NCBI Taxonomy" id="449393"/>
    <lineage>
        <taxon>unclassified sequences</taxon>
        <taxon>metagenomes</taxon>
        <taxon>ecological metagenomes</taxon>
    </lineage>
</organism>
<dbReference type="SUPFAM" id="SSF48498">
    <property type="entry name" value="Tetracyclin repressor-like, C-terminal domain"/>
    <property type="match status" value="1"/>
</dbReference>
<keyword evidence="1" id="KW-0238">DNA-binding</keyword>
<dbReference type="Pfam" id="PF00440">
    <property type="entry name" value="TetR_N"/>
    <property type="match status" value="1"/>
</dbReference>
<dbReference type="AlphaFoldDB" id="A0A6J6FPB8"/>
<protein>
    <submittedName>
        <fullName evidence="3">Unannotated protein</fullName>
    </submittedName>
</protein>
<dbReference type="EMBL" id="CAEZSR010000219">
    <property type="protein sequence ID" value="CAB4589549.1"/>
    <property type="molecule type" value="Genomic_DNA"/>
</dbReference>